<name>A0A5K7XF14_9BACT</name>
<feature type="signal peptide" evidence="1">
    <location>
        <begin position="1"/>
        <end position="28"/>
    </location>
</feature>
<dbReference type="NCBIfam" id="NF033679">
    <property type="entry name" value="DNRLRE_dom"/>
    <property type="match status" value="1"/>
</dbReference>
<dbReference type="NCBIfam" id="TIGR02595">
    <property type="entry name" value="PEP_CTERM"/>
    <property type="match status" value="1"/>
</dbReference>
<feature type="domain" description="Ice-binding protein C-terminal" evidence="2">
    <location>
        <begin position="251"/>
        <end position="272"/>
    </location>
</feature>
<dbReference type="AlphaFoldDB" id="A0A5K7XF14"/>
<proteinExistence type="predicted"/>
<evidence type="ECO:0000313" key="3">
    <source>
        <dbReference type="EMBL" id="BBO33471.1"/>
    </source>
</evidence>
<dbReference type="InterPro" id="IPR013424">
    <property type="entry name" value="Ice-binding_C"/>
</dbReference>
<dbReference type="Proteomes" id="UP000326837">
    <property type="component" value="Chromosome"/>
</dbReference>
<gene>
    <name evidence="3" type="ORF">PLANPX_3083</name>
</gene>
<keyword evidence="1" id="KW-0732">Signal</keyword>
<evidence type="ECO:0000313" key="4">
    <source>
        <dbReference type="Proteomes" id="UP000326837"/>
    </source>
</evidence>
<evidence type="ECO:0000259" key="2">
    <source>
        <dbReference type="Pfam" id="PF07589"/>
    </source>
</evidence>
<accession>A0A5K7XF14</accession>
<organism evidence="3 4">
    <name type="scientific">Lacipirellula parvula</name>
    <dbReference type="NCBI Taxonomy" id="2650471"/>
    <lineage>
        <taxon>Bacteria</taxon>
        <taxon>Pseudomonadati</taxon>
        <taxon>Planctomycetota</taxon>
        <taxon>Planctomycetia</taxon>
        <taxon>Pirellulales</taxon>
        <taxon>Lacipirellulaceae</taxon>
        <taxon>Lacipirellula</taxon>
    </lineage>
</organism>
<sequence length="277" mass="28643">MKSFRLSFRLLPAVFALLGATAQLGAAAQVTLAPSKDNSLIQVTSASAAQLSNGLGDIFVGRTNQDGQGPATISMRRGLMAFDIAGSGIPAGATITSVTLTMRDVMGLNGDRNVTLHRTSADWGEGTSFFSGGQGGPATTGDSTWFYRFYDATTPAASTPWATPGGDYAPTASGGSIVSDDLGAGQVFTWSSAANPAMIADIQFWLANPASNFGWTIIGDESAGQTAKRLNSSESTTAPNMPPSLVIEYTAVPEPSTLVLLAFASLGICGRRFRISA</sequence>
<dbReference type="Pfam" id="PF07589">
    <property type="entry name" value="PEP-CTERM"/>
    <property type="match status" value="1"/>
</dbReference>
<dbReference type="RefSeq" id="WP_152099228.1">
    <property type="nucleotide sequence ID" value="NZ_AP021861.1"/>
</dbReference>
<keyword evidence="4" id="KW-1185">Reference proteome</keyword>
<feature type="chain" id="PRO_5024854681" description="Ice-binding protein C-terminal domain-containing protein" evidence="1">
    <location>
        <begin position="29"/>
        <end position="277"/>
    </location>
</feature>
<dbReference type="KEGG" id="lpav:PLANPX_3083"/>
<evidence type="ECO:0000256" key="1">
    <source>
        <dbReference type="SAM" id="SignalP"/>
    </source>
</evidence>
<dbReference type="EMBL" id="AP021861">
    <property type="protein sequence ID" value="BBO33471.1"/>
    <property type="molecule type" value="Genomic_DNA"/>
</dbReference>
<protein>
    <recommendedName>
        <fullName evidence="2">Ice-binding protein C-terminal domain-containing protein</fullName>
    </recommendedName>
</protein>
<reference evidence="4" key="1">
    <citation type="submission" date="2019-10" db="EMBL/GenBank/DDBJ databases">
        <title>Lacipirellula parvula gen. nov., sp. nov., representing a lineage of planctomycetes widespread in freshwater anoxic habitats, and description of the family Lacipirellulaceae.</title>
        <authorList>
            <person name="Dedysh S.N."/>
            <person name="Kulichevskaya I.S."/>
            <person name="Beletsky A.V."/>
            <person name="Rakitin A.L."/>
            <person name="Mardanov A.V."/>
            <person name="Ivanova A.A."/>
            <person name="Saltykova V.X."/>
            <person name="Rijpstra W.I.C."/>
            <person name="Sinninghe Damste J.S."/>
            <person name="Ravin N.V."/>
        </authorList>
    </citation>
    <scope>NUCLEOTIDE SEQUENCE [LARGE SCALE GENOMIC DNA]</scope>
    <source>
        <strain evidence="4">PX69</strain>
    </source>
</reference>